<evidence type="ECO:0000256" key="2">
    <source>
        <dbReference type="SAM" id="Phobius"/>
    </source>
</evidence>
<evidence type="ECO:0000256" key="3">
    <source>
        <dbReference type="SAM" id="SignalP"/>
    </source>
</evidence>
<accession>A0A8R1IC55</accession>
<feature type="chain" id="PRO_5035729439" evidence="3">
    <location>
        <begin position="17"/>
        <end position="157"/>
    </location>
</feature>
<protein>
    <submittedName>
        <fullName evidence="4">Uncharacterized protein</fullName>
    </submittedName>
</protein>
<evidence type="ECO:0000313" key="5">
    <source>
        <dbReference type="Proteomes" id="UP000005237"/>
    </source>
</evidence>
<keyword evidence="3" id="KW-0732">Signal</keyword>
<evidence type="ECO:0000256" key="1">
    <source>
        <dbReference type="SAM" id="MobiDB-lite"/>
    </source>
</evidence>
<dbReference type="EnsemblMetazoa" id="CJA32974.1">
    <property type="protein sequence ID" value="CJA32974.1"/>
    <property type="gene ID" value="WBGene00208821"/>
</dbReference>
<keyword evidence="2" id="KW-0472">Membrane</keyword>
<keyword evidence="2" id="KW-0812">Transmembrane</keyword>
<dbReference type="Proteomes" id="UP000005237">
    <property type="component" value="Unassembled WGS sequence"/>
</dbReference>
<name>A0A8R1IC55_CAEJA</name>
<organism evidence="4 5">
    <name type="scientific">Caenorhabditis japonica</name>
    <dbReference type="NCBI Taxonomy" id="281687"/>
    <lineage>
        <taxon>Eukaryota</taxon>
        <taxon>Metazoa</taxon>
        <taxon>Ecdysozoa</taxon>
        <taxon>Nematoda</taxon>
        <taxon>Chromadorea</taxon>
        <taxon>Rhabditida</taxon>
        <taxon>Rhabditina</taxon>
        <taxon>Rhabditomorpha</taxon>
        <taxon>Rhabditoidea</taxon>
        <taxon>Rhabditidae</taxon>
        <taxon>Peloderinae</taxon>
        <taxon>Caenorhabditis</taxon>
    </lineage>
</organism>
<proteinExistence type="predicted"/>
<sequence>MRCLLFILLVLFEAEAAERDADNVPNPHVGERGLIIQSTPVWAWILLIVFGLPMFLCGCCCICCWCRLWCKRPVPNNGGDEGEGRPRRNSSVNVMETFSNMFSDDRTMINSFFPNRNGGRGGEENQPINEENGRQDGGGLLPLQEMKDCAAGGSGNK</sequence>
<feature type="transmembrane region" description="Helical" evidence="2">
    <location>
        <begin position="40"/>
        <end position="66"/>
    </location>
</feature>
<feature type="signal peptide" evidence="3">
    <location>
        <begin position="1"/>
        <end position="16"/>
    </location>
</feature>
<evidence type="ECO:0000313" key="4">
    <source>
        <dbReference type="EnsemblMetazoa" id="CJA32974.1"/>
    </source>
</evidence>
<dbReference type="AlphaFoldDB" id="A0A8R1IC55"/>
<keyword evidence="5" id="KW-1185">Reference proteome</keyword>
<keyword evidence="2" id="KW-1133">Transmembrane helix</keyword>
<reference evidence="5" key="1">
    <citation type="submission" date="2010-08" db="EMBL/GenBank/DDBJ databases">
        <authorList>
            <consortium name="Caenorhabditis japonica Sequencing Consortium"/>
            <person name="Wilson R.K."/>
        </authorList>
    </citation>
    <scope>NUCLEOTIDE SEQUENCE [LARGE SCALE GENOMIC DNA]</scope>
    <source>
        <strain evidence="5">DF5081</strain>
    </source>
</reference>
<reference evidence="4" key="2">
    <citation type="submission" date="2022-06" db="UniProtKB">
        <authorList>
            <consortium name="EnsemblMetazoa"/>
        </authorList>
    </citation>
    <scope>IDENTIFICATION</scope>
    <source>
        <strain evidence="4">DF5081</strain>
    </source>
</reference>
<feature type="region of interest" description="Disordered" evidence="1">
    <location>
        <begin position="113"/>
        <end position="157"/>
    </location>
</feature>